<dbReference type="AlphaFoldDB" id="A0A2P6TTM8"/>
<feature type="region of interest" description="Disordered" evidence="2">
    <location>
        <begin position="29"/>
        <end position="88"/>
    </location>
</feature>
<sequence>MEGSQAAQQPQPPPARRWLAFAEWLRQQAGAAEEAVSEASASDAEEADLPLAEPGPGTPFSAASGSRGGSVLTPRSAAPALPSPGQLARHATLAPRLPDCRAETRMTSESCSRARQEMTVLLAAPGMPLHQAPVLTAKQASTLMAAICEPLLSLPVGRLTRKLSAPTKLQPTPDRGQLSLWLLPDDSLSLVWQSAVQLPPADLAAATAGSSSGSGSSSSGSDGGSSDGAASAQAPELQQSCNVAVWEELAHFPAQAHLQDDAPVVTIHMLRGDTTGRSFYIRVRGDVAEANLEAATAAVPDAARLLQQQQQRAGSSAPEAAEPMGAPRMYFWLTDRDLGRAVYSLGRLKSLLKRPPTLAKRSGVPERQLAQLGAWVARADALAAEQQRQAAVAAQQQLEQQQHEDGEQAWDGPAALAADAAGPASSGAGEQPSTAPLQRSAPASMRGSLTPLLQAPTAGLLLGHTNMAAAAQALLPVYQDQRFNLVCPCTISVVVGMKVQAAGGDPSLLPAEASTRARSVAELQAKSAVDRSGRQRIEERLAEMVIRNIRAQRNKARAARQQQRDAASRAAAAERALALARQASGRATPCSPTAAPPASPSLGAEQQLAAADWMPSCSSGPSGLCGASSASRMACPAAPLPAGTAAAHALPSGSSGAASGSEPSGTAFAAAAAVPLPPGGRVTLENLHSLLTPPAPRGGELSGQAAAAPAAGEAPQLSPGTSVSVADLADLFGKQKLE</sequence>
<feature type="compositionally biased region" description="Low complexity" evidence="2">
    <location>
        <begin position="29"/>
        <end position="42"/>
    </location>
</feature>
<accession>A0A2P6TTM8</accession>
<feature type="compositionally biased region" description="Low complexity" evidence="2">
    <location>
        <begin position="583"/>
        <end position="593"/>
    </location>
</feature>
<dbReference type="EMBL" id="LHPG02000007">
    <property type="protein sequence ID" value="PRW57422.1"/>
    <property type="molecule type" value="Genomic_DNA"/>
</dbReference>
<feature type="compositionally biased region" description="Low complexity" evidence="2">
    <location>
        <begin position="702"/>
        <end position="718"/>
    </location>
</feature>
<organism evidence="3 4">
    <name type="scientific">Chlorella sorokiniana</name>
    <name type="common">Freshwater green alga</name>
    <dbReference type="NCBI Taxonomy" id="3076"/>
    <lineage>
        <taxon>Eukaryota</taxon>
        <taxon>Viridiplantae</taxon>
        <taxon>Chlorophyta</taxon>
        <taxon>core chlorophytes</taxon>
        <taxon>Trebouxiophyceae</taxon>
        <taxon>Chlorellales</taxon>
        <taxon>Chlorellaceae</taxon>
        <taxon>Chlorella clade</taxon>
        <taxon>Chlorella</taxon>
    </lineage>
</organism>
<dbReference type="Proteomes" id="UP000239899">
    <property type="component" value="Unassembled WGS sequence"/>
</dbReference>
<feature type="compositionally biased region" description="Low complexity" evidence="2">
    <location>
        <begin position="417"/>
        <end position="429"/>
    </location>
</feature>
<feature type="region of interest" description="Disordered" evidence="2">
    <location>
        <begin position="644"/>
        <end position="664"/>
    </location>
</feature>
<evidence type="ECO:0000313" key="3">
    <source>
        <dbReference type="EMBL" id="PRW57422.1"/>
    </source>
</evidence>
<reference evidence="3 4" key="1">
    <citation type="journal article" date="2018" name="Plant J.">
        <title>Genome sequences of Chlorella sorokiniana UTEX 1602 and Micractinium conductrix SAG 241.80: implications to maltose excretion by a green alga.</title>
        <authorList>
            <person name="Arriola M.B."/>
            <person name="Velmurugan N."/>
            <person name="Zhang Y."/>
            <person name="Plunkett M.H."/>
            <person name="Hondzo H."/>
            <person name="Barney B.M."/>
        </authorList>
    </citation>
    <scope>NUCLEOTIDE SEQUENCE [LARGE SCALE GENOMIC DNA]</scope>
    <source>
        <strain evidence="4">UTEX 1602</strain>
    </source>
</reference>
<proteinExistence type="predicted"/>
<dbReference type="OrthoDB" id="10610023at2759"/>
<feature type="region of interest" description="Disordered" evidence="2">
    <location>
        <begin position="417"/>
        <end position="445"/>
    </location>
</feature>
<evidence type="ECO:0000256" key="2">
    <source>
        <dbReference type="SAM" id="MobiDB-lite"/>
    </source>
</evidence>
<feature type="region of interest" description="Disordered" evidence="2">
    <location>
        <begin position="583"/>
        <end position="606"/>
    </location>
</feature>
<evidence type="ECO:0000313" key="4">
    <source>
        <dbReference type="Proteomes" id="UP000239899"/>
    </source>
</evidence>
<evidence type="ECO:0000256" key="1">
    <source>
        <dbReference type="SAM" id="Coils"/>
    </source>
</evidence>
<name>A0A2P6TTM8_CHLSO</name>
<keyword evidence="4" id="KW-1185">Reference proteome</keyword>
<feature type="coiled-coil region" evidence="1">
    <location>
        <begin position="534"/>
        <end position="566"/>
    </location>
</feature>
<feature type="region of interest" description="Disordered" evidence="2">
    <location>
        <begin position="205"/>
        <end position="234"/>
    </location>
</feature>
<gene>
    <name evidence="3" type="ORF">C2E21_4272</name>
</gene>
<feature type="compositionally biased region" description="Low complexity" evidence="2">
    <location>
        <begin position="205"/>
        <end position="220"/>
    </location>
</feature>
<comment type="caution">
    <text evidence="3">The sequence shown here is derived from an EMBL/GenBank/DDBJ whole genome shotgun (WGS) entry which is preliminary data.</text>
</comment>
<keyword evidence="1" id="KW-0175">Coiled coil</keyword>
<feature type="region of interest" description="Disordered" evidence="2">
    <location>
        <begin position="690"/>
        <end position="721"/>
    </location>
</feature>
<protein>
    <submittedName>
        <fullName evidence="3">Uncharacterized protein</fullName>
    </submittedName>
</protein>